<accession>A0A8K0CG71</accession>
<comment type="caution">
    <text evidence="7">The sequence shown here is derived from an EMBL/GenBank/DDBJ whole genome shotgun (WGS) entry which is preliminary data.</text>
</comment>
<dbReference type="Gene3D" id="3.30.1060.10">
    <property type="entry name" value="Peptide methionine sulphoxide reductase MsrA"/>
    <property type="match status" value="1"/>
</dbReference>
<name>A0A8K0CG71_IGNLU</name>
<dbReference type="AlphaFoldDB" id="A0A8K0CG71"/>
<reference evidence="7" key="1">
    <citation type="submission" date="2019-08" db="EMBL/GenBank/DDBJ databases">
        <title>The genome of the North American firefly Photinus pyralis.</title>
        <authorList>
            <consortium name="Photinus pyralis genome working group"/>
            <person name="Fallon T.R."/>
            <person name="Sander Lower S.E."/>
            <person name="Weng J.-K."/>
        </authorList>
    </citation>
    <scope>NUCLEOTIDE SEQUENCE</scope>
    <source>
        <strain evidence="7">TRF0915ILg1</strain>
        <tissue evidence="7">Whole body</tissue>
    </source>
</reference>
<dbReference type="HAMAP" id="MF_01401">
    <property type="entry name" value="MsrA"/>
    <property type="match status" value="1"/>
</dbReference>
<dbReference type="Proteomes" id="UP000801492">
    <property type="component" value="Unassembled WGS sequence"/>
</dbReference>
<dbReference type="PANTHER" id="PTHR43774:SF1">
    <property type="entry name" value="PEPTIDE METHIONINE SULFOXIDE REDUCTASE MSRA 2"/>
    <property type="match status" value="1"/>
</dbReference>
<evidence type="ECO:0000256" key="1">
    <source>
        <dbReference type="ARBA" id="ARBA00005591"/>
    </source>
</evidence>
<proteinExistence type="inferred from homology"/>
<evidence type="ECO:0000313" key="7">
    <source>
        <dbReference type="EMBL" id="KAF2883255.1"/>
    </source>
</evidence>
<keyword evidence="8" id="KW-1185">Reference proteome</keyword>
<dbReference type="EMBL" id="VTPC01090522">
    <property type="protein sequence ID" value="KAF2883255.1"/>
    <property type="molecule type" value="Genomic_DNA"/>
</dbReference>
<evidence type="ECO:0000313" key="8">
    <source>
        <dbReference type="Proteomes" id="UP000801492"/>
    </source>
</evidence>
<dbReference type="PANTHER" id="PTHR43774">
    <property type="entry name" value="PEPTIDE METHIONINE SULFOXIDE REDUCTASE"/>
    <property type="match status" value="1"/>
</dbReference>
<evidence type="ECO:0000259" key="6">
    <source>
        <dbReference type="Pfam" id="PF20939"/>
    </source>
</evidence>
<dbReference type="FunFam" id="3.30.1060.10:FF:000004">
    <property type="entry name" value="Peptide methionine sulfoxide reductase A5"/>
    <property type="match status" value="1"/>
</dbReference>
<dbReference type="OrthoDB" id="77405at2759"/>
<feature type="domain" description="Selenoprotein methionine sulfoxide reductase A helical" evidence="6">
    <location>
        <begin position="159"/>
        <end position="206"/>
    </location>
</feature>
<gene>
    <name evidence="7" type="ORF">ILUMI_22925</name>
</gene>
<dbReference type="Pfam" id="PF01625">
    <property type="entry name" value="PMSR"/>
    <property type="match status" value="1"/>
</dbReference>
<evidence type="ECO:0000256" key="4">
    <source>
        <dbReference type="ARBA" id="ARBA00030643"/>
    </source>
</evidence>
<dbReference type="SUPFAM" id="SSF55068">
    <property type="entry name" value="Peptide methionine sulfoxide reductase"/>
    <property type="match status" value="1"/>
</dbReference>
<dbReference type="InterPro" id="IPR002569">
    <property type="entry name" value="Met_Sox_Rdtase_MsrA_dom"/>
</dbReference>
<dbReference type="EC" id="1.8.4.11" evidence="2"/>
<sequence length="218" mass="24834">MPTLIHEVDTPYRKATFGMGCFWASDALFGATPGVLRTRVGYSGGTSLDPVYRNLGDHTEVIEIDYDPKVVSFEDLLELFWNNHEYGLTARIKKQYTSLILYHDEDQKRIAEIALKKEIYKRKEELVTEVIPAGIFYPAEDYHQKYRLQQHSWLCEALGLTPELLQTSHVAARLNGYLVGVGAEENLAKDVVTLGLSEKIAEYVKRHYEQNKGGSLYC</sequence>
<keyword evidence="3" id="KW-0560">Oxidoreductase</keyword>
<dbReference type="GO" id="GO:0008113">
    <property type="term" value="F:peptide-methionine (S)-S-oxide reductase activity"/>
    <property type="evidence" value="ECO:0007669"/>
    <property type="project" value="UniProtKB-EC"/>
</dbReference>
<feature type="domain" description="Peptide methionine sulphoxide reductase MsrA" evidence="5">
    <location>
        <begin position="14"/>
        <end position="155"/>
    </location>
</feature>
<protein>
    <recommendedName>
        <fullName evidence="2">peptide-methionine (S)-S-oxide reductase</fullName>
        <ecNumber evidence="2">1.8.4.11</ecNumber>
    </recommendedName>
    <alternativeName>
        <fullName evidence="4">Peptide-methionine (S)-S-oxide reductase</fullName>
    </alternativeName>
</protein>
<evidence type="ECO:0000256" key="3">
    <source>
        <dbReference type="ARBA" id="ARBA00023002"/>
    </source>
</evidence>
<dbReference type="Pfam" id="PF20939">
    <property type="entry name" value="MsrA_helical"/>
    <property type="match status" value="1"/>
</dbReference>
<dbReference type="InterPro" id="IPR036509">
    <property type="entry name" value="Met_Sox_Rdtase_MsrA_sf"/>
</dbReference>
<comment type="similarity">
    <text evidence="1">Belongs to the MsrA Met sulfoxide reductase family.</text>
</comment>
<dbReference type="InterPro" id="IPR049006">
    <property type="entry name" value="MsrA_helical"/>
</dbReference>
<evidence type="ECO:0000256" key="2">
    <source>
        <dbReference type="ARBA" id="ARBA00012502"/>
    </source>
</evidence>
<evidence type="ECO:0000259" key="5">
    <source>
        <dbReference type="Pfam" id="PF01625"/>
    </source>
</evidence>
<organism evidence="7 8">
    <name type="scientific">Ignelater luminosus</name>
    <name type="common">Cucubano</name>
    <name type="synonym">Pyrophorus luminosus</name>
    <dbReference type="NCBI Taxonomy" id="2038154"/>
    <lineage>
        <taxon>Eukaryota</taxon>
        <taxon>Metazoa</taxon>
        <taxon>Ecdysozoa</taxon>
        <taxon>Arthropoda</taxon>
        <taxon>Hexapoda</taxon>
        <taxon>Insecta</taxon>
        <taxon>Pterygota</taxon>
        <taxon>Neoptera</taxon>
        <taxon>Endopterygota</taxon>
        <taxon>Coleoptera</taxon>
        <taxon>Polyphaga</taxon>
        <taxon>Elateriformia</taxon>
        <taxon>Elateroidea</taxon>
        <taxon>Elateridae</taxon>
        <taxon>Agrypninae</taxon>
        <taxon>Pyrophorini</taxon>
        <taxon>Ignelater</taxon>
    </lineage>
</organism>